<sequence length="127" mass="15083">MGLYLLIWGEAANLRFMPECLCYIYHHMAFELYGMLAVNVCPMTREHLKPAYGDDEEAFLRKVVTTIYEVIAREAERSQKGKSKHSQWRNYDDLNEYFWSVDCFRLQMLISFVYRSNNSMIKMGRTS</sequence>
<gene>
    <name evidence="1" type="ORF">Pint_31308</name>
</gene>
<accession>A0ACC0XKT1</accession>
<name>A0ACC0XKT1_9ROSI</name>
<dbReference type="EMBL" id="CM047746">
    <property type="protein sequence ID" value="KAJ0019929.1"/>
    <property type="molecule type" value="Genomic_DNA"/>
</dbReference>
<evidence type="ECO:0000313" key="1">
    <source>
        <dbReference type="EMBL" id="KAJ0019929.1"/>
    </source>
</evidence>
<protein>
    <submittedName>
        <fullName evidence="1">Uncharacterized protein</fullName>
    </submittedName>
</protein>
<keyword evidence="2" id="KW-1185">Reference proteome</keyword>
<reference evidence="2" key="1">
    <citation type="journal article" date="2023" name="G3 (Bethesda)">
        <title>Genome assembly and association tests identify interacting loci associated with vigor, precocity, and sex in interspecific pistachio rootstocks.</title>
        <authorList>
            <person name="Palmer W."/>
            <person name="Jacygrad E."/>
            <person name="Sagayaradj S."/>
            <person name="Cavanaugh K."/>
            <person name="Han R."/>
            <person name="Bertier L."/>
            <person name="Beede B."/>
            <person name="Kafkas S."/>
            <person name="Golino D."/>
            <person name="Preece J."/>
            <person name="Michelmore R."/>
        </authorList>
    </citation>
    <scope>NUCLEOTIDE SEQUENCE [LARGE SCALE GENOMIC DNA]</scope>
</reference>
<dbReference type="Proteomes" id="UP001163603">
    <property type="component" value="Chromosome 11"/>
</dbReference>
<comment type="caution">
    <text evidence="1">The sequence shown here is derived from an EMBL/GenBank/DDBJ whole genome shotgun (WGS) entry which is preliminary data.</text>
</comment>
<organism evidence="1 2">
    <name type="scientific">Pistacia integerrima</name>
    <dbReference type="NCBI Taxonomy" id="434235"/>
    <lineage>
        <taxon>Eukaryota</taxon>
        <taxon>Viridiplantae</taxon>
        <taxon>Streptophyta</taxon>
        <taxon>Embryophyta</taxon>
        <taxon>Tracheophyta</taxon>
        <taxon>Spermatophyta</taxon>
        <taxon>Magnoliopsida</taxon>
        <taxon>eudicotyledons</taxon>
        <taxon>Gunneridae</taxon>
        <taxon>Pentapetalae</taxon>
        <taxon>rosids</taxon>
        <taxon>malvids</taxon>
        <taxon>Sapindales</taxon>
        <taxon>Anacardiaceae</taxon>
        <taxon>Pistacia</taxon>
    </lineage>
</organism>
<evidence type="ECO:0000313" key="2">
    <source>
        <dbReference type="Proteomes" id="UP001163603"/>
    </source>
</evidence>
<proteinExistence type="predicted"/>